<feature type="region of interest" description="Disordered" evidence="4">
    <location>
        <begin position="692"/>
        <end position="717"/>
    </location>
</feature>
<feature type="region of interest" description="Disordered" evidence="4">
    <location>
        <begin position="434"/>
        <end position="518"/>
    </location>
</feature>
<accession>A0A5N5TJZ2</accession>
<dbReference type="PROSITE" id="PS50082">
    <property type="entry name" value="WD_REPEATS_2"/>
    <property type="match status" value="3"/>
</dbReference>
<feature type="region of interest" description="Disordered" evidence="4">
    <location>
        <begin position="887"/>
        <end position="941"/>
    </location>
</feature>
<feature type="repeat" description="WD" evidence="3">
    <location>
        <begin position="329"/>
        <end position="361"/>
    </location>
</feature>
<keyword evidence="2" id="KW-0677">Repeat</keyword>
<evidence type="ECO:0000256" key="2">
    <source>
        <dbReference type="ARBA" id="ARBA00022737"/>
    </source>
</evidence>
<dbReference type="Pfam" id="PF00400">
    <property type="entry name" value="WD40"/>
    <property type="match status" value="2"/>
</dbReference>
<evidence type="ECO:0000256" key="4">
    <source>
        <dbReference type="SAM" id="MobiDB-lite"/>
    </source>
</evidence>
<dbReference type="PROSITE" id="PS00678">
    <property type="entry name" value="WD_REPEATS_1"/>
    <property type="match status" value="1"/>
</dbReference>
<keyword evidence="1 3" id="KW-0853">WD repeat</keyword>
<feature type="compositionally biased region" description="Low complexity" evidence="4">
    <location>
        <begin position="450"/>
        <end position="462"/>
    </location>
</feature>
<dbReference type="SUPFAM" id="SSF50978">
    <property type="entry name" value="WD40 repeat-like"/>
    <property type="match status" value="1"/>
</dbReference>
<feature type="compositionally biased region" description="Basic and acidic residues" evidence="4">
    <location>
        <begin position="925"/>
        <end position="941"/>
    </location>
</feature>
<dbReference type="InterPro" id="IPR036322">
    <property type="entry name" value="WD40_repeat_dom_sf"/>
</dbReference>
<dbReference type="EMBL" id="SEYY01000788">
    <property type="protein sequence ID" value="KAB7506480.1"/>
    <property type="molecule type" value="Genomic_DNA"/>
</dbReference>
<protein>
    <submittedName>
        <fullName evidence="5">DDB1-and CUL4-associated factor 5</fullName>
    </submittedName>
</protein>
<dbReference type="GO" id="GO:0005737">
    <property type="term" value="C:cytoplasm"/>
    <property type="evidence" value="ECO:0007669"/>
    <property type="project" value="TreeGrafter"/>
</dbReference>
<sequence>MYREFGDAQGGCPLNFLRLREHDASKPRWGSASACTEFLSKRLDSAHNLYRRDLFSHYGCVNALEFSQEGNFLVSGGDDRRVLLWNLEESMSEGTKPVQMKDEHGSNIFCLGFDSSNSKIFSAGNDEQVIVHDIKTREAINVFLHEEAIYSVSVNPFVDSVFASAGEDGQILIFDIRASTLTEPLLLARSYEAFHAVQFHPMEPMFVVTANSKEGVILWDVRNPRIPLIKYGEKRSGSSMCARFNSSGSQIIALRRRMHPILFNTHSEKPVCEFDADHYYNSCTMKSCCFAGYHDQFVLSGSDDFNLYMWRIPDADSDVNFVTDAHMILKGHRSIVNQVRFNQHNFTIASSGVEKIVKLWSTVPTPGSHGTLDAGRDETFMSRKVYTHEDYIGLVLDSGQTVVSHDYSNGSTDEDPKMMAFFDSLVQREVEGWTTNSDMSNDDDDDSDYASRAQSSSHSTSESDVDNDSSWTPSQRSFSPLRRRRSRVRSLRRYDGGRGNSSSSTSSSDKRRSNQGSEWILKLIAKKREQMKEAKLKKAARKKSKTKTRQFIRCFTSNREYLYQPETSRTIMSTQSNRRNVLDFVPSKRAVAPYTLMSLSQVEESNEEDEIETVSGERIESPTLFSPQIISSILQEVSDFDIPTPLNTSGNTGSEGNEYWSSPTENICDISNNSIEEEGVVNSSASRITRECNNMSSSDSYPSTSEIPNNGANSDNSVNSYNSSLSCKSVSSKRTSSDKNKSICFETSKSDNDRETSEINGEHIMSISGISTDEAGAVLFDSDNLEWYSRDGRSFESKFNNNDSDSSNSYICLDSNQGDDKTSSNSFSNVFNSLNYKRQKPNLWGSSSVEGESTCKRPRRQSSADSTLMVSNNLSTFEEKMPDLLDSLEDRSSSSSPCDEYGASTSISYGLNVNTPDSGISVGDKGIEDSSSELDKRESKPCFRKKKIPEFRMKSYRSRDSDNEEEEDDEN</sequence>
<reference evidence="5 6" key="1">
    <citation type="journal article" date="2019" name="PLoS Biol.">
        <title>Sex chromosomes control vertical transmission of feminizing Wolbachia symbionts in an isopod.</title>
        <authorList>
            <person name="Becking T."/>
            <person name="Chebbi M.A."/>
            <person name="Giraud I."/>
            <person name="Moumen B."/>
            <person name="Laverre T."/>
            <person name="Caubet Y."/>
            <person name="Peccoud J."/>
            <person name="Gilbert C."/>
            <person name="Cordaux R."/>
        </authorList>
    </citation>
    <scope>NUCLEOTIDE SEQUENCE [LARGE SCALE GENOMIC DNA]</scope>
    <source>
        <strain evidence="5">ANa2</strain>
        <tissue evidence="5">Whole body excluding digestive tract and cuticle</tissue>
    </source>
</reference>
<dbReference type="OrthoDB" id="5573735at2759"/>
<feature type="compositionally biased region" description="Polar residues" evidence="4">
    <location>
        <begin position="692"/>
        <end position="712"/>
    </location>
</feature>
<dbReference type="GO" id="GO:0080008">
    <property type="term" value="C:Cul4-RING E3 ubiquitin ligase complex"/>
    <property type="evidence" value="ECO:0007669"/>
    <property type="project" value="TreeGrafter"/>
</dbReference>
<evidence type="ECO:0000256" key="3">
    <source>
        <dbReference type="PROSITE-ProRule" id="PRU00221"/>
    </source>
</evidence>
<dbReference type="PROSITE" id="PS50294">
    <property type="entry name" value="WD_REPEATS_REGION"/>
    <property type="match status" value="2"/>
</dbReference>
<evidence type="ECO:0000313" key="6">
    <source>
        <dbReference type="Proteomes" id="UP000326759"/>
    </source>
</evidence>
<feature type="region of interest" description="Disordered" evidence="4">
    <location>
        <begin position="643"/>
        <end position="665"/>
    </location>
</feature>
<dbReference type="InterPro" id="IPR019775">
    <property type="entry name" value="WD40_repeat_CS"/>
</dbReference>
<comment type="caution">
    <text evidence="5">The sequence shown here is derived from an EMBL/GenBank/DDBJ whole genome shotgun (WGS) entry which is preliminary data.</text>
</comment>
<dbReference type="PANTHER" id="PTHR15574:SF43">
    <property type="entry name" value="DDB1- AND CUL4-ASSOCIATED FACTOR 5"/>
    <property type="match status" value="1"/>
</dbReference>
<evidence type="ECO:0000256" key="1">
    <source>
        <dbReference type="ARBA" id="ARBA00022574"/>
    </source>
</evidence>
<feature type="compositionally biased region" description="Polar residues" evidence="4">
    <location>
        <begin position="645"/>
        <end position="665"/>
    </location>
</feature>
<keyword evidence="6" id="KW-1185">Reference proteome</keyword>
<dbReference type="InterPro" id="IPR001680">
    <property type="entry name" value="WD40_rpt"/>
</dbReference>
<dbReference type="InterPro" id="IPR045151">
    <property type="entry name" value="DCAF8"/>
</dbReference>
<dbReference type="Gene3D" id="2.130.10.10">
    <property type="entry name" value="YVTN repeat-like/Quinoprotein amine dehydrogenase"/>
    <property type="match status" value="2"/>
</dbReference>
<proteinExistence type="predicted"/>
<dbReference type="Proteomes" id="UP000326759">
    <property type="component" value="Unassembled WGS sequence"/>
</dbReference>
<name>A0A5N5TJZ2_9CRUS</name>
<dbReference type="PANTHER" id="PTHR15574">
    <property type="entry name" value="WD REPEAT DOMAIN-CONTAINING FAMILY"/>
    <property type="match status" value="1"/>
</dbReference>
<dbReference type="GO" id="GO:0045717">
    <property type="term" value="P:negative regulation of fatty acid biosynthetic process"/>
    <property type="evidence" value="ECO:0007669"/>
    <property type="project" value="TreeGrafter"/>
</dbReference>
<dbReference type="InterPro" id="IPR015943">
    <property type="entry name" value="WD40/YVTN_repeat-like_dom_sf"/>
</dbReference>
<dbReference type="AlphaFoldDB" id="A0A5N5TJZ2"/>
<feature type="repeat" description="WD" evidence="3">
    <location>
        <begin position="54"/>
        <end position="95"/>
    </location>
</feature>
<feature type="compositionally biased region" description="Basic residues" evidence="4">
    <location>
        <begin position="481"/>
        <end position="491"/>
    </location>
</feature>
<organism evidence="5 6">
    <name type="scientific">Armadillidium nasatum</name>
    <dbReference type="NCBI Taxonomy" id="96803"/>
    <lineage>
        <taxon>Eukaryota</taxon>
        <taxon>Metazoa</taxon>
        <taxon>Ecdysozoa</taxon>
        <taxon>Arthropoda</taxon>
        <taxon>Crustacea</taxon>
        <taxon>Multicrustacea</taxon>
        <taxon>Malacostraca</taxon>
        <taxon>Eumalacostraca</taxon>
        <taxon>Peracarida</taxon>
        <taxon>Isopoda</taxon>
        <taxon>Oniscidea</taxon>
        <taxon>Crinocheta</taxon>
        <taxon>Armadillidiidae</taxon>
        <taxon>Armadillidium</taxon>
    </lineage>
</organism>
<feature type="repeat" description="WD" evidence="3">
    <location>
        <begin position="142"/>
        <end position="184"/>
    </location>
</feature>
<gene>
    <name evidence="5" type="primary">DCAF5</name>
    <name evidence="5" type="ORF">Anas_02644</name>
</gene>
<feature type="region of interest" description="Disordered" evidence="4">
    <location>
        <begin position="842"/>
        <end position="867"/>
    </location>
</feature>
<feature type="compositionally biased region" description="Polar residues" evidence="4">
    <location>
        <begin position="903"/>
        <end position="918"/>
    </location>
</feature>
<evidence type="ECO:0000313" key="5">
    <source>
        <dbReference type="EMBL" id="KAB7506480.1"/>
    </source>
</evidence>
<dbReference type="SMART" id="SM00320">
    <property type="entry name" value="WD40"/>
    <property type="match status" value="6"/>
</dbReference>